<sequence length="173" mass="19023">MRKHWAAAVFLLLSVTATSQARNDDAGVRKELNASYHRMDQALSGSGGQQLISAIDDTLAKGPYRDELMLRAKHTMAAGGDKERVRTIQIKTTITKLAVSGNVALVNIFQKGDLIQKDMTGEFGPKGATHHLTGGGYYLDKWVKQAGKWRLLSETFQNETMFVDGKKMPSPSN</sequence>
<keyword evidence="2" id="KW-1185">Reference proteome</keyword>
<evidence type="ECO:0000313" key="1">
    <source>
        <dbReference type="EMBL" id="BDI30031.1"/>
    </source>
</evidence>
<accession>A0A402D299</accession>
<protein>
    <submittedName>
        <fullName evidence="1">Uncharacterized protein</fullName>
    </submittedName>
</protein>
<evidence type="ECO:0000313" key="2">
    <source>
        <dbReference type="Proteomes" id="UP000287394"/>
    </source>
</evidence>
<dbReference type="EMBL" id="AP025739">
    <property type="protein sequence ID" value="BDI30031.1"/>
    <property type="molecule type" value="Genomic_DNA"/>
</dbReference>
<reference evidence="1 2" key="1">
    <citation type="journal article" date="2019" name="Int. J. Syst. Evol. Microbiol.">
        <title>Capsulimonas corticalis gen. nov., sp. nov., an aerobic capsulated bacterium, of a novel bacterial order, Capsulimonadales ord. nov., of the class Armatimonadia of the phylum Armatimonadetes.</title>
        <authorList>
            <person name="Li J."/>
            <person name="Kudo C."/>
            <person name="Tonouchi A."/>
        </authorList>
    </citation>
    <scope>NUCLEOTIDE SEQUENCE [LARGE SCALE GENOMIC DNA]</scope>
    <source>
        <strain evidence="1 2">AX-7</strain>
    </source>
</reference>
<dbReference type="Proteomes" id="UP000287394">
    <property type="component" value="Chromosome"/>
</dbReference>
<dbReference type="AlphaFoldDB" id="A0A402D299"/>
<organism evidence="1 2">
    <name type="scientific">Capsulimonas corticalis</name>
    <dbReference type="NCBI Taxonomy" id="2219043"/>
    <lineage>
        <taxon>Bacteria</taxon>
        <taxon>Bacillati</taxon>
        <taxon>Armatimonadota</taxon>
        <taxon>Armatimonadia</taxon>
        <taxon>Capsulimonadales</taxon>
        <taxon>Capsulimonadaceae</taxon>
        <taxon>Capsulimonas</taxon>
    </lineage>
</organism>
<name>A0A402D299_9BACT</name>
<proteinExistence type="predicted"/>
<gene>
    <name evidence="1" type="ORF">CCAX7_20820</name>
</gene>
<dbReference type="KEGG" id="ccot:CCAX7_20820"/>
<dbReference type="RefSeq" id="WP_125206217.1">
    <property type="nucleotide sequence ID" value="NZ_AP025739.1"/>
</dbReference>